<sequence>MESKKNVFVTGASRGIGKAIALGFAREGWNVAVNASRSLEELERTRREVEALGASCLYLPGDVSDFDQVGEMHSRILASFGQLDALVHNAGVAHYGLLTDLPPGEWHRILSTNLTSAYNLSHHIIPGMVRRQSGSIVFISSIWGVHGASCEAAYAASKGGLNALAKSLSKELGPSGIRVNAILCGGIDTAMNAHLSPEEVRMFNEGVSLGRMGTVEEIAEMACFLSSGKASYITGALLPVDGGY</sequence>
<dbReference type="InterPro" id="IPR050259">
    <property type="entry name" value="SDR"/>
</dbReference>
<dbReference type="CDD" id="cd05233">
    <property type="entry name" value="SDR_c"/>
    <property type="match status" value="1"/>
</dbReference>
<dbReference type="GO" id="GO:0016491">
    <property type="term" value="F:oxidoreductase activity"/>
    <property type="evidence" value="ECO:0007669"/>
    <property type="project" value="UniProtKB-KW"/>
</dbReference>
<comment type="caution">
    <text evidence="5">The sequence shown here is derived from an EMBL/GenBank/DDBJ whole genome shotgun (WGS) entry which is preliminary data.</text>
</comment>
<dbReference type="EMBL" id="JAAEEH010000018">
    <property type="protein sequence ID" value="NDL67661.1"/>
    <property type="molecule type" value="Genomic_DNA"/>
</dbReference>
<keyword evidence="2" id="KW-0560">Oxidoreductase</keyword>
<organism evidence="5 6">
    <name type="scientific">Anaerotalea alkaliphila</name>
    <dbReference type="NCBI Taxonomy" id="2662126"/>
    <lineage>
        <taxon>Bacteria</taxon>
        <taxon>Bacillati</taxon>
        <taxon>Bacillota</taxon>
        <taxon>Clostridia</taxon>
        <taxon>Eubacteriales</taxon>
        <taxon>Anaerotalea</taxon>
    </lineage>
</organism>
<reference evidence="5 6" key="1">
    <citation type="submission" date="2020-01" db="EMBL/GenBank/DDBJ databases">
        <title>Anaeroalcalibacter tamaniensis gen. nov., sp. nov., moderately halophilic strictly anaerobic fermenter bacterium from mud volcano of Taman peninsula.</title>
        <authorList>
            <person name="Frolova A."/>
            <person name="Merkel A.Y."/>
            <person name="Slobodkin A.I."/>
        </authorList>
    </citation>
    <scope>NUCLEOTIDE SEQUENCE [LARGE SCALE GENOMIC DNA]</scope>
    <source>
        <strain evidence="5 6">F-3ap</strain>
    </source>
</reference>
<name>A0A7X5HWC0_9FIRM</name>
<keyword evidence="3" id="KW-0753">Steroid metabolism</keyword>
<evidence type="ECO:0000256" key="3">
    <source>
        <dbReference type="ARBA" id="ARBA00023221"/>
    </source>
</evidence>
<keyword evidence="6" id="KW-1185">Reference proteome</keyword>
<evidence type="ECO:0000313" key="5">
    <source>
        <dbReference type="EMBL" id="NDL67661.1"/>
    </source>
</evidence>
<proteinExistence type="inferred from homology"/>
<keyword evidence="3" id="KW-0443">Lipid metabolism</keyword>
<dbReference type="SMART" id="SM00822">
    <property type="entry name" value="PKS_KR"/>
    <property type="match status" value="1"/>
</dbReference>
<dbReference type="InterPro" id="IPR036291">
    <property type="entry name" value="NAD(P)-bd_dom_sf"/>
</dbReference>
<dbReference type="FunFam" id="3.40.50.720:FF:000173">
    <property type="entry name" value="3-oxoacyl-[acyl-carrier protein] reductase"/>
    <property type="match status" value="1"/>
</dbReference>
<dbReference type="GO" id="GO:0008202">
    <property type="term" value="P:steroid metabolic process"/>
    <property type="evidence" value="ECO:0007669"/>
    <property type="project" value="UniProtKB-KW"/>
</dbReference>
<dbReference type="InterPro" id="IPR057326">
    <property type="entry name" value="KR_dom"/>
</dbReference>
<feature type="domain" description="Ketoreductase" evidence="4">
    <location>
        <begin position="5"/>
        <end position="188"/>
    </location>
</feature>
<protein>
    <submittedName>
        <fullName evidence="5">SDR family oxidoreductase</fullName>
    </submittedName>
</protein>
<dbReference type="GO" id="GO:0032787">
    <property type="term" value="P:monocarboxylic acid metabolic process"/>
    <property type="evidence" value="ECO:0007669"/>
    <property type="project" value="UniProtKB-ARBA"/>
</dbReference>
<dbReference type="AlphaFoldDB" id="A0A7X5HWC0"/>
<evidence type="ECO:0000256" key="2">
    <source>
        <dbReference type="ARBA" id="ARBA00023002"/>
    </source>
</evidence>
<dbReference type="PRINTS" id="PR00080">
    <property type="entry name" value="SDRFAMILY"/>
</dbReference>
<dbReference type="NCBIfam" id="NF047420">
    <property type="entry name" value="EF_P_mod_YmfI"/>
    <property type="match status" value="1"/>
</dbReference>
<dbReference type="InterPro" id="IPR020904">
    <property type="entry name" value="Sc_DH/Rdtase_CS"/>
</dbReference>
<gene>
    <name evidence="5" type="ORF">GXN74_07875</name>
</gene>
<dbReference type="SUPFAM" id="SSF51735">
    <property type="entry name" value="NAD(P)-binding Rossmann-fold domains"/>
    <property type="match status" value="1"/>
</dbReference>
<comment type="similarity">
    <text evidence="1">Belongs to the short-chain dehydrogenases/reductases (SDR) family.</text>
</comment>
<dbReference type="Gene3D" id="3.40.50.720">
    <property type="entry name" value="NAD(P)-binding Rossmann-like Domain"/>
    <property type="match status" value="1"/>
</dbReference>
<evidence type="ECO:0000256" key="1">
    <source>
        <dbReference type="ARBA" id="ARBA00006484"/>
    </source>
</evidence>
<dbReference type="Pfam" id="PF13561">
    <property type="entry name" value="adh_short_C2"/>
    <property type="match status" value="1"/>
</dbReference>
<dbReference type="RefSeq" id="WP_162370389.1">
    <property type="nucleotide sequence ID" value="NZ_JAAEEH010000018.1"/>
</dbReference>
<dbReference type="PROSITE" id="PS00061">
    <property type="entry name" value="ADH_SHORT"/>
    <property type="match status" value="1"/>
</dbReference>
<evidence type="ECO:0000259" key="4">
    <source>
        <dbReference type="SMART" id="SM00822"/>
    </source>
</evidence>
<dbReference type="PANTHER" id="PTHR42879:SF2">
    <property type="entry name" value="3-OXOACYL-[ACYL-CARRIER-PROTEIN] REDUCTASE FABG"/>
    <property type="match status" value="1"/>
</dbReference>
<dbReference type="Proteomes" id="UP000461585">
    <property type="component" value="Unassembled WGS sequence"/>
</dbReference>
<accession>A0A7X5HWC0</accession>
<evidence type="ECO:0000313" key="6">
    <source>
        <dbReference type="Proteomes" id="UP000461585"/>
    </source>
</evidence>
<dbReference type="PRINTS" id="PR00081">
    <property type="entry name" value="GDHRDH"/>
</dbReference>
<dbReference type="PANTHER" id="PTHR42879">
    <property type="entry name" value="3-OXOACYL-(ACYL-CARRIER-PROTEIN) REDUCTASE"/>
    <property type="match status" value="1"/>
</dbReference>
<dbReference type="InterPro" id="IPR002347">
    <property type="entry name" value="SDR_fam"/>
</dbReference>